<dbReference type="SUPFAM" id="SSF53474">
    <property type="entry name" value="alpha/beta-Hydrolases"/>
    <property type="match status" value="1"/>
</dbReference>
<proteinExistence type="predicted"/>
<comment type="caution">
    <text evidence="3">The sequence shown here is derived from an EMBL/GenBank/DDBJ whole genome shotgun (WGS) entry which is preliminary data.</text>
</comment>
<dbReference type="EMBL" id="JASPKY010000578">
    <property type="protein sequence ID" value="KAK9692515.1"/>
    <property type="molecule type" value="Genomic_DNA"/>
</dbReference>
<feature type="domain" description="Carboxylesterase type B" evidence="2">
    <location>
        <begin position="57"/>
        <end position="603"/>
    </location>
</feature>
<dbReference type="PANTHER" id="PTHR11559">
    <property type="entry name" value="CARBOXYLESTERASE"/>
    <property type="match status" value="1"/>
</dbReference>
<keyword evidence="4" id="KW-1185">Reference proteome</keyword>
<dbReference type="InterPro" id="IPR029058">
    <property type="entry name" value="AB_hydrolase_fold"/>
</dbReference>
<name>A0AAW1ISI5_POPJA</name>
<accession>A0AAW1ISI5</accession>
<dbReference type="Gene3D" id="3.40.50.1820">
    <property type="entry name" value="alpha/beta hydrolase"/>
    <property type="match status" value="1"/>
</dbReference>
<protein>
    <submittedName>
        <fullName evidence="3">Carboxylesterase family</fullName>
    </submittedName>
</protein>
<evidence type="ECO:0000259" key="2">
    <source>
        <dbReference type="Pfam" id="PF00135"/>
    </source>
</evidence>
<keyword evidence="1" id="KW-0325">Glycoprotein</keyword>
<gene>
    <name evidence="3" type="ORF">QE152_g35097</name>
</gene>
<evidence type="ECO:0000313" key="4">
    <source>
        <dbReference type="Proteomes" id="UP001458880"/>
    </source>
</evidence>
<organism evidence="3 4">
    <name type="scientific">Popillia japonica</name>
    <name type="common">Japanese beetle</name>
    <dbReference type="NCBI Taxonomy" id="7064"/>
    <lineage>
        <taxon>Eukaryota</taxon>
        <taxon>Metazoa</taxon>
        <taxon>Ecdysozoa</taxon>
        <taxon>Arthropoda</taxon>
        <taxon>Hexapoda</taxon>
        <taxon>Insecta</taxon>
        <taxon>Pterygota</taxon>
        <taxon>Neoptera</taxon>
        <taxon>Endopterygota</taxon>
        <taxon>Coleoptera</taxon>
        <taxon>Polyphaga</taxon>
        <taxon>Scarabaeiformia</taxon>
        <taxon>Scarabaeidae</taxon>
        <taxon>Rutelinae</taxon>
        <taxon>Popillia</taxon>
    </lineage>
</organism>
<dbReference type="Proteomes" id="UP001458880">
    <property type="component" value="Unassembled WGS sequence"/>
</dbReference>
<evidence type="ECO:0000256" key="1">
    <source>
        <dbReference type="ARBA" id="ARBA00023180"/>
    </source>
</evidence>
<dbReference type="InterPro" id="IPR002018">
    <property type="entry name" value="CarbesteraseB"/>
</dbReference>
<dbReference type="InterPro" id="IPR050309">
    <property type="entry name" value="Type-B_Carboxylest/Lipase"/>
</dbReference>
<reference evidence="3 4" key="1">
    <citation type="journal article" date="2024" name="BMC Genomics">
        <title>De novo assembly and annotation of Popillia japonica's genome with initial clues to its potential as an invasive pest.</title>
        <authorList>
            <person name="Cucini C."/>
            <person name="Boschi S."/>
            <person name="Funari R."/>
            <person name="Cardaioli E."/>
            <person name="Iannotti N."/>
            <person name="Marturano G."/>
            <person name="Paoli F."/>
            <person name="Bruttini M."/>
            <person name="Carapelli A."/>
            <person name="Frati F."/>
            <person name="Nardi F."/>
        </authorList>
    </citation>
    <scope>NUCLEOTIDE SEQUENCE [LARGE SCALE GENOMIC DNA]</scope>
    <source>
        <strain evidence="3">DMR45628</strain>
    </source>
</reference>
<dbReference type="AlphaFoldDB" id="A0AAW1ISI5"/>
<sequence>MRLVLTVIISICFCIAPQRNVSLLVPRNFTMKWNILSTILFLMCTAKSYGNSKNNLEPLVRTSLGQIKGSMLTSRHGKAIYSFRGVRYAEAPIGALRFKPPVPARSWSSIYNATKDPPACPQPGKDNISEDCLFLNVYTTRLECSVKRKLPVMVFFHPGGFYEGSCSSRVYGPEYLLDKDVVLVVPNYRLGSLGFLSTGTKDAPGNNGMKDQVTVLRWVKDNIASFCGDANLVTIFGYSAGGLSVTAHITSPMSRGLFHRAIAMSGSIFGPLPIYSNQLNLAKKQARLLNCPDSTPREIISCLKTKTSQEIGDTLSGFDEFLGDPIWIWTPVIEPDFGQERFLTEHPIESVQKKNFANVPMMVGITTDEFGSRSFGVVNNNTVLEDYDKNFLKIWPRFTGVVNNNTVLEDYDKNFLKIWPIIYCYERKPPLSQVISKGLKKFYFPNGISSSARKGVADLYADGVIGFSANRGSKLLSQYNSHKVFYYLFNYHGHITHAYYPDTNNTVPYGVSHHDDLLYLFYVSVMTPLFNNGPESEIVDKMITMWSNFAKMGCPISGEALENSGLLDSISWPPFNSQSEFYMKIDTNLKLQQKLYEDRYKTWAGLIPISN</sequence>
<evidence type="ECO:0000313" key="3">
    <source>
        <dbReference type="EMBL" id="KAK9692515.1"/>
    </source>
</evidence>
<dbReference type="Pfam" id="PF00135">
    <property type="entry name" value="COesterase"/>
    <property type="match status" value="1"/>
</dbReference>